<evidence type="ECO:0000313" key="1">
    <source>
        <dbReference type="EMBL" id="RLN01060.1"/>
    </source>
</evidence>
<accession>A0A3L6RE19</accession>
<gene>
    <name evidence="1" type="ORF">C2845_PM06G35620</name>
</gene>
<dbReference type="Proteomes" id="UP000275267">
    <property type="component" value="Unassembled WGS sequence"/>
</dbReference>
<sequence>MKIIVADGAASGAADWAAAAEGIADRASVVGVVADGDAIGSLKQVASEVAGGGGWRSRGLGRRRTVVRWKEMLGLWGRVGGECQYLRINWEGKGKDGILAAPSTRIPEERSFRALGPRKLQSLCGRPRNERRFLLRPFRREGLKKEFRRKSYVLLRNWGACVDARF</sequence>
<name>A0A3L6RE19_PANMI</name>
<evidence type="ECO:0000313" key="2">
    <source>
        <dbReference type="Proteomes" id="UP000275267"/>
    </source>
</evidence>
<reference evidence="2" key="1">
    <citation type="journal article" date="2019" name="Nat. Commun.">
        <title>The genome of broomcorn millet.</title>
        <authorList>
            <person name="Zou C."/>
            <person name="Miki D."/>
            <person name="Li D."/>
            <person name="Tang Q."/>
            <person name="Xiao L."/>
            <person name="Rajput S."/>
            <person name="Deng P."/>
            <person name="Jia W."/>
            <person name="Huang R."/>
            <person name="Zhang M."/>
            <person name="Sun Y."/>
            <person name="Hu J."/>
            <person name="Fu X."/>
            <person name="Schnable P.S."/>
            <person name="Li F."/>
            <person name="Zhang H."/>
            <person name="Feng B."/>
            <person name="Zhu X."/>
            <person name="Liu R."/>
            <person name="Schnable J.C."/>
            <person name="Zhu J.-K."/>
            <person name="Zhang H."/>
        </authorList>
    </citation>
    <scope>NUCLEOTIDE SEQUENCE [LARGE SCALE GENOMIC DNA]</scope>
</reference>
<organism evidence="1 2">
    <name type="scientific">Panicum miliaceum</name>
    <name type="common">Proso millet</name>
    <name type="synonym">Broomcorn millet</name>
    <dbReference type="NCBI Taxonomy" id="4540"/>
    <lineage>
        <taxon>Eukaryota</taxon>
        <taxon>Viridiplantae</taxon>
        <taxon>Streptophyta</taxon>
        <taxon>Embryophyta</taxon>
        <taxon>Tracheophyta</taxon>
        <taxon>Spermatophyta</taxon>
        <taxon>Magnoliopsida</taxon>
        <taxon>Liliopsida</taxon>
        <taxon>Poales</taxon>
        <taxon>Poaceae</taxon>
        <taxon>PACMAD clade</taxon>
        <taxon>Panicoideae</taxon>
        <taxon>Panicodae</taxon>
        <taxon>Paniceae</taxon>
        <taxon>Panicinae</taxon>
        <taxon>Panicum</taxon>
        <taxon>Panicum sect. Panicum</taxon>
    </lineage>
</organism>
<comment type="caution">
    <text evidence="1">The sequence shown here is derived from an EMBL/GenBank/DDBJ whole genome shotgun (WGS) entry which is preliminary data.</text>
</comment>
<dbReference type="EMBL" id="PQIB02000009">
    <property type="protein sequence ID" value="RLN01060.1"/>
    <property type="molecule type" value="Genomic_DNA"/>
</dbReference>
<keyword evidence="2" id="KW-1185">Reference proteome</keyword>
<dbReference type="AlphaFoldDB" id="A0A3L6RE19"/>
<proteinExistence type="predicted"/>
<protein>
    <submittedName>
        <fullName evidence="1">Uncharacterized protein</fullName>
    </submittedName>
</protein>